<dbReference type="Proteomes" id="UP000789595">
    <property type="component" value="Unassembled WGS sequence"/>
</dbReference>
<dbReference type="InterPro" id="IPR027417">
    <property type="entry name" value="P-loop_NTPase"/>
</dbReference>
<keyword evidence="4" id="KW-1185">Reference proteome</keyword>
<dbReference type="PANTHER" id="PTHR14690:SF0">
    <property type="entry name" value="IQ MOTIF CONTAINING WITH AAA DOMAIN 1"/>
    <property type="match status" value="1"/>
</dbReference>
<evidence type="ECO:0000313" key="4">
    <source>
        <dbReference type="Proteomes" id="UP000789595"/>
    </source>
</evidence>
<dbReference type="EMBL" id="CAKKNE010000002">
    <property type="protein sequence ID" value="CAH0369931.1"/>
    <property type="molecule type" value="Genomic_DNA"/>
</dbReference>
<feature type="region of interest" description="Disordered" evidence="1">
    <location>
        <begin position="337"/>
        <end position="432"/>
    </location>
</feature>
<protein>
    <recommendedName>
        <fullName evidence="2">AAA+ ATPase domain-containing protein</fullName>
    </recommendedName>
</protein>
<dbReference type="GO" id="GO:0005524">
    <property type="term" value="F:ATP binding"/>
    <property type="evidence" value="ECO:0007669"/>
    <property type="project" value="InterPro"/>
</dbReference>
<dbReference type="InterPro" id="IPR003959">
    <property type="entry name" value="ATPase_AAA_core"/>
</dbReference>
<dbReference type="OrthoDB" id="3046016at2759"/>
<feature type="compositionally biased region" description="Basic and acidic residues" evidence="1">
    <location>
        <begin position="393"/>
        <end position="415"/>
    </location>
</feature>
<evidence type="ECO:0000256" key="1">
    <source>
        <dbReference type="SAM" id="MobiDB-lite"/>
    </source>
</evidence>
<sequence>MSNATYNGQWAGAMAELAEQVHLEDPTLEAEEGAPEPEPVRPTSIAQAFQHFACLYIKYLQIFRKLERCYDGMVHPQKRLAVLKVLELVMQRVVELKHSLVKYSPPPPVVQQDKSFPWEYVNLDSVLVDLKLPPETLEVPVPKYFREDSEQARKVRDKIVEGYMQVKHGVTEIPLESSDGQDTSGSIPLDKAIEIIQLNERGRQGKERATLVKVLREEEKRRKAYDAAHGGAELDQDVASIEIQRALRGLVARNRASRLRDRELIFLGMRPSITENVDREAQLKNAYIMRKQEQKDNKDAYERALEDMKEVVYNDEGPDMKRELEGERTEWLADAILEEDTTGIKPAELADEGKKPRERGGKKKARERGLMPESMQEFYDDKYPEPVEEEPEADPKADKGAKKDDKGKGKGKKDEPEEEELPLLQEKRDLTSKMFETTEHYQNEWEDFNEEDNFAQKHDVELVKNEIRDGVKLQIRDEVDEMFRDQLKKLKQELGQNFAKPPKAKKIKPSKKNAKGEKIKFKKLTGDKNKEIAGLSVEETLVKLVDHGLVNSYKPRKISDLVGDFNYLGTVRQSCEPPQGEEWQPADPSMQQLRAAITEYCILPLGSQRVATAMRGDQHGDVPDSSYEPVRSILLYGPKGSGKTAMVEAIAHELGALLINISPAKVKGKFGENKKAPAILPHLICKVATDPAFSPVIVYMDDAHEYMVGKKFDKQGPGRFCKEFQNYKKSFFTRKKNGGFFTVSAKKGPQPCPPDDKNCPNGTFDARILFIGCTSQPELADPKQTKLFFDKMLYFPYPDHASRYMLWKRTIAEQLKGSPVNSVGDLSTLAHVSEGFSAGAIISCVKKTLTKRRVERLSKRPFESSEFLNPLARAAAEKQLSYQDDHKAFLKFTSEVASTLATEKKNLEIIKAGGDPNAKKKGKKK</sequence>
<dbReference type="SUPFAM" id="SSF52540">
    <property type="entry name" value="P-loop containing nucleoside triphosphate hydrolases"/>
    <property type="match status" value="1"/>
</dbReference>
<dbReference type="InterPro" id="IPR052267">
    <property type="entry name" value="N-DRC_Component"/>
</dbReference>
<reference evidence="3" key="1">
    <citation type="submission" date="2021-11" db="EMBL/GenBank/DDBJ databases">
        <authorList>
            <consortium name="Genoscope - CEA"/>
            <person name="William W."/>
        </authorList>
    </citation>
    <scope>NUCLEOTIDE SEQUENCE</scope>
</reference>
<dbReference type="PROSITE" id="PS50096">
    <property type="entry name" value="IQ"/>
    <property type="match status" value="1"/>
</dbReference>
<gene>
    <name evidence="3" type="ORF">PECAL_2P30760</name>
</gene>
<feature type="domain" description="AAA+ ATPase" evidence="2">
    <location>
        <begin position="629"/>
        <end position="799"/>
    </location>
</feature>
<dbReference type="Pfam" id="PF00004">
    <property type="entry name" value="AAA"/>
    <property type="match status" value="1"/>
</dbReference>
<dbReference type="Gene3D" id="3.40.50.300">
    <property type="entry name" value="P-loop containing nucleotide triphosphate hydrolases"/>
    <property type="match status" value="1"/>
</dbReference>
<evidence type="ECO:0000259" key="2">
    <source>
        <dbReference type="SMART" id="SM00382"/>
    </source>
</evidence>
<dbReference type="GO" id="GO:0016887">
    <property type="term" value="F:ATP hydrolysis activity"/>
    <property type="evidence" value="ECO:0007669"/>
    <property type="project" value="InterPro"/>
</dbReference>
<proteinExistence type="predicted"/>
<dbReference type="InterPro" id="IPR003593">
    <property type="entry name" value="AAA+_ATPase"/>
</dbReference>
<dbReference type="PANTHER" id="PTHR14690">
    <property type="entry name" value="IQ MOTIF CONTAINING WITH AAA DOMAIN 1"/>
    <property type="match status" value="1"/>
</dbReference>
<dbReference type="SMART" id="SM00382">
    <property type="entry name" value="AAA"/>
    <property type="match status" value="1"/>
</dbReference>
<accession>A0A8J2SLG7</accession>
<evidence type="ECO:0000313" key="3">
    <source>
        <dbReference type="EMBL" id="CAH0369931.1"/>
    </source>
</evidence>
<name>A0A8J2SLG7_9STRA</name>
<comment type="caution">
    <text evidence="3">The sequence shown here is derived from an EMBL/GenBank/DDBJ whole genome shotgun (WGS) entry which is preliminary data.</text>
</comment>
<organism evidence="3 4">
    <name type="scientific">Pelagomonas calceolata</name>
    <dbReference type="NCBI Taxonomy" id="35677"/>
    <lineage>
        <taxon>Eukaryota</taxon>
        <taxon>Sar</taxon>
        <taxon>Stramenopiles</taxon>
        <taxon>Ochrophyta</taxon>
        <taxon>Pelagophyceae</taxon>
        <taxon>Pelagomonadales</taxon>
        <taxon>Pelagomonadaceae</taxon>
        <taxon>Pelagomonas</taxon>
    </lineage>
</organism>
<dbReference type="AlphaFoldDB" id="A0A8J2SLG7"/>